<keyword evidence="2" id="KW-1133">Transmembrane helix</keyword>
<feature type="transmembrane region" description="Helical" evidence="2">
    <location>
        <begin position="94"/>
        <end position="115"/>
    </location>
</feature>
<evidence type="ECO:0000313" key="3">
    <source>
        <dbReference type="EMBL" id="KAB2341765.1"/>
    </source>
</evidence>
<feature type="transmembrane region" description="Helical" evidence="2">
    <location>
        <begin position="59"/>
        <end position="88"/>
    </location>
</feature>
<dbReference type="EMBL" id="WBMT01000024">
    <property type="protein sequence ID" value="KAB2341765.1"/>
    <property type="molecule type" value="Genomic_DNA"/>
</dbReference>
<feature type="region of interest" description="Disordered" evidence="1">
    <location>
        <begin position="151"/>
        <end position="215"/>
    </location>
</feature>
<dbReference type="AlphaFoldDB" id="A0A6H9YCF0"/>
<dbReference type="Proteomes" id="UP000468735">
    <property type="component" value="Unassembled WGS sequence"/>
</dbReference>
<keyword evidence="2" id="KW-0472">Membrane</keyword>
<dbReference type="RefSeq" id="WP_151567776.1">
    <property type="nucleotide sequence ID" value="NZ_WBMT01000024.1"/>
</dbReference>
<evidence type="ECO:0000256" key="1">
    <source>
        <dbReference type="SAM" id="MobiDB-lite"/>
    </source>
</evidence>
<keyword evidence="2" id="KW-0812">Transmembrane</keyword>
<sequence>MPLPPSGEQALPSVPPGSSGQNWHRFHYPVGAFLVAYGITGLAGAAIGWGERRDEVAGYLGAGVATPLLAVVKVIEALLLLIAVAGLVRRRDVWFLPAITGWIAGFGIFCVLDVVKGKWAAFLEHGAYLLLFLVLLVLTYGLSVKARVGDRRQPAPAEAVPPPSSGPPGSTPAPRPGGLTRTQELALAAINRWQRGAPPPPPPPRPPDAPQGPTG</sequence>
<name>A0A6H9YCF0_9ACTN</name>
<dbReference type="OrthoDB" id="3479286at2"/>
<accession>A0A6H9YCF0</accession>
<evidence type="ECO:0000256" key="2">
    <source>
        <dbReference type="SAM" id="Phobius"/>
    </source>
</evidence>
<comment type="caution">
    <text evidence="3">The sequence shown here is derived from an EMBL/GenBank/DDBJ whole genome shotgun (WGS) entry which is preliminary data.</text>
</comment>
<reference evidence="3 4" key="1">
    <citation type="submission" date="2019-09" db="EMBL/GenBank/DDBJ databases">
        <title>Actinomadura physcomitrii sp. nov., a novel actinomycete isolated from moss [Physcomitrium sphaericum (Ludw) Fuernr].</title>
        <authorList>
            <person name="Zhuang X."/>
            <person name="Liu C."/>
        </authorList>
    </citation>
    <scope>NUCLEOTIDE SEQUENCE [LARGE SCALE GENOMIC DNA]</scope>
    <source>
        <strain evidence="3 4">HMC1</strain>
    </source>
</reference>
<feature type="compositionally biased region" description="Pro residues" evidence="1">
    <location>
        <begin position="159"/>
        <end position="175"/>
    </location>
</feature>
<protein>
    <submittedName>
        <fullName evidence="3">Uncharacterized protein</fullName>
    </submittedName>
</protein>
<proteinExistence type="predicted"/>
<feature type="transmembrane region" description="Helical" evidence="2">
    <location>
        <begin position="26"/>
        <end position="47"/>
    </location>
</feature>
<gene>
    <name evidence="3" type="ORF">F8566_39915</name>
</gene>
<keyword evidence="4" id="KW-1185">Reference proteome</keyword>
<feature type="compositionally biased region" description="Pro residues" evidence="1">
    <location>
        <begin position="197"/>
        <end position="215"/>
    </location>
</feature>
<feature type="transmembrane region" description="Helical" evidence="2">
    <location>
        <begin position="127"/>
        <end position="144"/>
    </location>
</feature>
<evidence type="ECO:0000313" key="4">
    <source>
        <dbReference type="Proteomes" id="UP000468735"/>
    </source>
</evidence>
<organism evidence="3 4">
    <name type="scientific">Actinomadura rudentiformis</name>
    <dbReference type="NCBI Taxonomy" id="359158"/>
    <lineage>
        <taxon>Bacteria</taxon>
        <taxon>Bacillati</taxon>
        <taxon>Actinomycetota</taxon>
        <taxon>Actinomycetes</taxon>
        <taxon>Streptosporangiales</taxon>
        <taxon>Thermomonosporaceae</taxon>
        <taxon>Actinomadura</taxon>
    </lineage>
</organism>